<dbReference type="PRINTS" id="PR00081">
    <property type="entry name" value="GDHRDH"/>
</dbReference>
<accession>M2B6Z8</accession>
<dbReference type="Pfam" id="PF13561">
    <property type="entry name" value="adh_short_C2"/>
    <property type="match status" value="1"/>
</dbReference>
<organism evidence="2 3">
    <name type="scientific">Rhodopirellula europaea 6C</name>
    <dbReference type="NCBI Taxonomy" id="1263867"/>
    <lineage>
        <taxon>Bacteria</taxon>
        <taxon>Pseudomonadati</taxon>
        <taxon>Planctomycetota</taxon>
        <taxon>Planctomycetia</taxon>
        <taxon>Pirellulales</taxon>
        <taxon>Pirellulaceae</taxon>
        <taxon>Rhodopirellula</taxon>
    </lineage>
</organism>
<dbReference type="EMBL" id="ANMO01000074">
    <property type="protein sequence ID" value="EMB17974.1"/>
    <property type="molecule type" value="Genomic_DNA"/>
</dbReference>
<comment type="similarity">
    <text evidence="1">Belongs to the short-chain dehydrogenases/reductases (SDR) family.</text>
</comment>
<dbReference type="FunFam" id="3.40.50.720:FF:000084">
    <property type="entry name" value="Short-chain dehydrogenase reductase"/>
    <property type="match status" value="1"/>
</dbReference>
<dbReference type="SUPFAM" id="SSF51735">
    <property type="entry name" value="NAD(P)-binding Rossmann-fold domains"/>
    <property type="match status" value="1"/>
</dbReference>
<comment type="caution">
    <text evidence="2">The sequence shown here is derived from an EMBL/GenBank/DDBJ whole genome shotgun (WGS) entry which is preliminary data.</text>
</comment>
<evidence type="ECO:0000313" key="3">
    <source>
        <dbReference type="Proteomes" id="UP000011529"/>
    </source>
</evidence>
<evidence type="ECO:0000313" key="2">
    <source>
        <dbReference type="EMBL" id="EMB17974.1"/>
    </source>
</evidence>
<keyword evidence="3" id="KW-1185">Reference proteome</keyword>
<reference evidence="2" key="2">
    <citation type="journal article" date="2013" name="Mar. Genomics">
        <title>Expression of sulfatases in Rhodopirellula baltica and the diversity of sulfatases in the genus Rhodopirellula.</title>
        <authorList>
            <person name="Wegner C.E."/>
            <person name="Richter-Heitmann T."/>
            <person name="Klindworth A."/>
            <person name="Klockow C."/>
            <person name="Richter M."/>
            <person name="Achstetter T."/>
            <person name="Glockner F.O."/>
            <person name="Harder J."/>
        </authorList>
    </citation>
    <scope>NUCLEOTIDE SEQUENCE [LARGE SCALE GENOMIC DNA]</scope>
    <source>
        <strain evidence="2">6C</strain>
    </source>
</reference>
<protein>
    <submittedName>
        <fullName evidence="2">Oxidoreductase, short chain dehydrogenase/reductase family</fullName>
    </submittedName>
</protein>
<gene>
    <name evidence="2" type="ORF">RE6C_01312</name>
</gene>
<dbReference type="Proteomes" id="UP000011529">
    <property type="component" value="Unassembled WGS sequence"/>
</dbReference>
<dbReference type="Gene3D" id="3.40.50.720">
    <property type="entry name" value="NAD(P)-binding Rossmann-like Domain"/>
    <property type="match status" value="1"/>
</dbReference>
<dbReference type="PRINTS" id="PR00080">
    <property type="entry name" value="SDRFAMILY"/>
</dbReference>
<sequence length="272" mass="29351">MKQRNKKQRIMDLKLNNKTALVTASSGGIGMAIAKKIAAEGATTIINARSTSSVQKAIDEIQKELPEAKLVGLVADNGTTEGIAKTIDEHPNVDILVNNLGIFEPVDFFDLTDDQWNEIFEINVMSGVRLARHYLKRMLDQDSGRIVFISSESAIVPSPEMAHYAMTKTAQLTLSRSLAQLTRGTNVTVNSVLPGSTATPGVQKFVGDLFPDEPYESAEKRFMAENRPTSLIQRLIDPDEIASLVAFVASPLASAINGAALRSDGGIVPTIA</sequence>
<dbReference type="InterPro" id="IPR002347">
    <property type="entry name" value="SDR_fam"/>
</dbReference>
<reference evidence="2" key="1">
    <citation type="submission" date="2012-11" db="EMBL/GenBank/DDBJ databases">
        <title>Permanent draft genomes of Rhodopirellula europaea strain SH398 and 6C.</title>
        <authorList>
            <person name="Richter M."/>
            <person name="Richter-Heitmann T."/>
            <person name="Frank C."/>
            <person name="Harder J."/>
            <person name="Glockner F.O."/>
        </authorList>
    </citation>
    <scope>NUCLEOTIDE SEQUENCE</scope>
    <source>
        <strain evidence="2">6C</strain>
    </source>
</reference>
<dbReference type="InterPro" id="IPR036291">
    <property type="entry name" value="NAD(P)-bd_dom_sf"/>
</dbReference>
<proteinExistence type="inferred from homology"/>
<dbReference type="PATRIC" id="fig|1263867.3.peg.1387"/>
<evidence type="ECO:0000256" key="1">
    <source>
        <dbReference type="ARBA" id="ARBA00006484"/>
    </source>
</evidence>
<name>M2B6Z8_9BACT</name>
<dbReference type="AlphaFoldDB" id="M2B6Z8"/>
<dbReference type="PANTHER" id="PTHR42879:SF2">
    <property type="entry name" value="3-OXOACYL-[ACYL-CARRIER-PROTEIN] REDUCTASE FABG"/>
    <property type="match status" value="1"/>
</dbReference>
<dbReference type="PANTHER" id="PTHR42879">
    <property type="entry name" value="3-OXOACYL-(ACYL-CARRIER-PROTEIN) REDUCTASE"/>
    <property type="match status" value="1"/>
</dbReference>
<dbReference type="CDD" id="cd05233">
    <property type="entry name" value="SDR_c"/>
    <property type="match status" value="1"/>
</dbReference>
<dbReference type="InterPro" id="IPR050259">
    <property type="entry name" value="SDR"/>
</dbReference>